<dbReference type="EMBL" id="CP002902">
    <property type="protein sequence ID" value="AEJ43809.1"/>
    <property type="molecule type" value="Genomic_DNA"/>
</dbReference>
<dbReference type="STRING" id="1048834.TC41_1893"/>
<name>F8IDF6_ALIAT</name>
<evidence type="ECO:0000256" key="1">
    <source>
        <dbReference type="ARBA" id="ARBA00023125"/>
    </source>
</evidence>
<evidence type="ECO:0000259" key="2">
    <source>
        <dbReference type="PROSITE" id="PS50943"/>
    </source>
</evidence>
<accession>F8IDF6</accession>
<keyword evidence="1" id="KW-0238">DNA-binding</keyword>
<organism evidence="3 4">
    <name type="scientific">Alicyclobacillus acidocaldarius (strain Tc-4-1)</name>
    <name type="common">Bacillus acidocaldarius</name>
    <dbReference type="NCBI Taxonomy" id="1048834"/>
    <lineage>
        <taxon>Bacteria</taxon>
        <taxon>Bacillati</taxon>
        <taxon>Bacillota</taxon>
        <taxon>Bacilli</taxon>
        <taxon>Bacillales</taxon>
        <taxon>Alicyclobacillaceae</taxon>
        <taxon>Alicyclobacillus</taxon>
    </lineage>
</organism>
<gene>
    <name evidence="3" type="ordered locus">TC41_1893</name>
</gene>
<dbReference type="PANTHER" id="PTHR46558:SF11">
    <property type="entry name" value="HTH-TYPE TRANSCRIPTIONAL REGULATOR XRE"/>
    <property type="match status" value="1"/>
</dbReference>
<dbReference type="InterPro" id="IPR001387">
    <property type="entry name" value="Cro/C1-type_HTH"/>
</dbReference>
<protein>
    <submittedName>
        <fullName evidence="3">XRE family transcriptional regulator</fullName>
    </submittedName>
</protein>
<dbReference type="AlphaFoldDB" id="F8IDF6"/>
<dbReference type="CDD" id="cd00093">
    <property type="entry name" value="HTH_XRE"/>
    <property type="match status" value="1"/>
</dbReference>
<dbReference type="RefSeq" id="WP_014464662.1">
    <property type="nucleotide sequence ID" value="NC_017167.1"/>
</dbReference>
<dbReference type="Proteomes" id="UP000000292">
    <property type="component" value="Chromosome"/>
</dbReference>
<dbReference type="Gene3D" id="1.10.260.40">
    <property type="entry name" value="lambda repressor-like DNA-binding domains"/>
    <property type="match status" value="1"/>
</dbReference>
<proteinExistence type="predicted"/>
<dbReference type="KEGG" id="aad:TC41_1893"/>
<dbReference type="PATRIC" id="fig|1048834.4.peg.1786"/>
<sequence>MNISFKNIVLNVLFNVKWLLRSFAMTTFGQRLRSLVHEHGIRREELASYLGVHWRTIYHYETDKREPNISQLKALADFFNVSLDYLVGRTDDPTPPKRSSSSQEPGS</sequence>
<reference evidence="4" key="2">
    <citation type="submission" date="2011-06" db="EMBL/GenBank/DDBJ databases">
        <title>The complete genome sequence of Alicyclobacillus acidocaldarius sp. Tc-4-1.</title>
        <authorList>
            <person name="Chen Y."/>
            <person name="He Y."/>
            <person name="Dong Z."/>
            <person name="Hu S."/>
        </authorList>
    </citation>
    <scope>NUCLEOTIDE SEQUENCE [LARGE SCALE GENOMIC DNA]</scope>
    <source>
        <strain evidence="4">Tc-4-1</strain>
    </source>
</reference>
<dbReference type="PROSITE" id="PS50943">
    <property type="entry name" value="HTH_CROC1"/>
    <property type="match status" value="1"/>
</dbReference>
<reference evidence="3 4" key="1">
    <citation type="journal article" date="2011" name="J. Bacteriol.">
        <title>Complete Genome Sequence of Alicyclobacillus acidocaldarius Strain Tc-4-1.</title>
        <authorList>
            <person name="Chen Y."/>
            <person name="He Y."/>
            <person name="Zhang B."/>
            <person name="Yang J."/>
            <person name="Li W."/>
            <person name="Dong Z."/>
            <person name="Hu S."/>
        </authorList>
    </citation>
    <scope>NUCLEOTIDE SEQUENCE [LARGE SCALE GENOMIC DNA]</scope>
    <source>
        <strain evidence="3 4">Tc-4-1</strain>
    </source>
</reference>
<feature type="domain" description="HTH cro/C1-type" evidence="2">
    <location>
        <begin position="32"/>
        <end position="86"/>
    </location>
</feature>
<evidence type="ECO:0000313" key="4">
    <source>
        <dbReference type="Proteomes" id="UP000000292"/>
    </source>
</evidence>
<dbReference type="HOGENOM" id="CLU_066192_62_4_9"/>
<dbReference type="eggNOG" id="COG1476">
    <property type="taxonomic scope" value="Bacteria"/>
</dbReference>
<dbReference type="SMART" id="SM00530">
    <property type="entry name" value="HTH_XRE"/>
    <property type="match status" value="1"/>
</dbReference>
<dbReference type="PANTHER" id="PTHR46558">
    <property type="entry name" value="TRACRIPTIONAL REGULATORY PROTEIN-RELATED-RELATED"/>
    <property type="match status" value="1"/>
</dbReference>
<dbReference type="GO" id="GO:0003677">
    <property type="term" value="F:DNA binding"/>
    <property type="evidence" value="ECO:0007669"/>
    <property type="project" value="UniProtKB-KW"/>
</dbReference>
<evidence type="ECO:0000313" key="3">
    <source>
        <dbReference type="EMBL" id="AEJ43809.1"/>
    </source>
</evidence>
<dbReference type="InterPro" id="IPR010982">
    <property type="entry name" value="Lambda_DNA-bd_dom_sf"/>
</dbReference>
<dbReference type="Pfam" id="PF01381">
    <property type="entry name" value="HTH_3"/>
    <property type="match status" value="1"/>
</dbReference>
<dbReference type="SUPFAM" id="SSF47413">
    <property type="entry name" value="lambda repressor-like DNA-binding domains"/>
    <property type="match status" value="1"/>
</dbReference>